<feature type="region of interest" description="Disordered" evidence="1">
    <location>
        <begin position="1"/>
        <end position="47"/>
    </location>
</feature>
<dbReference type="Proteomes" id="UP001153069">
    <property type="component" value="Unassembled WGS sequence"/>
</dbReference>
<proteinExistence type="predicted"/>
<evidence type="ECO:0000256" key="1">
    <source>
        <dbReference type="SAM" id="MobiDB-lite"/>
    </source>
</evidence>
<dbReference type="AlphaFoldDB" id="A0A9N8HK92"/>
<dbReference type="EMBL" id="CAICTM010000738">
    <property type="protein sequence ID" value="CAB9515802.1"/>
    <property type="molecule type" value="Genomic_DNA"/>
</dbReference>
<accession>A0A9N8HK92</accession>
<evidence type="ECO:0000313" key="3">
    <source>
        <dbReference type="Proteomes" id="UP001153069"/>
    </source>
</evidence>
<comment type="caution">
    <text evidence="2">The sequence shown here is derived from an EMBL/GenBank/DDBJ whole genome shotgun (WGS) entry which is preliminary data.</text>
</comment>
<feature type="compositionally biased region" description="Polar residues" evidence="1">
    <location>
        <begin position="1"/>
        <end position="18"/>
    </location>
</feature>
<keyword evidence="3" id="KW-1185">Reference proteome</keyword>
<protein>
    <submittedName>
        <fullName evidence="2">Uncharacterized protein</fullName>
    </submittedName>
</protein>
<name>A0A9N8HK92_9STRA</name>
<reference evidence="2" key="1">
    <citation type="submission" date="2020-06" db="EMBL/GenBank/DDBJ databases">
        <authorList>
            <consortium name="Plant Systems Biology data submission"/>
        </authorList>
    </citation>
    <scope>NUCLEOTIDE SEQUENCE</scope>
    <source>
        <strain evidence="2">D6</strain>
    </source>
</reference>
<evidence type="ECO:0000313" key="2">
    <source>
        <dbReference type="EMBL" id="CAB9515802.1"/>
    </source>
</evidence>
<gene>
    <name evidence="2" type="ORF">SEMRO_739_G195450.1</name>
</gene>
<organism evidence="2 3">
    <name type="scientific">Seminavis robusta</name>
    <dbReference type="NCBI Taxonomy" id="568900"/>
    <lineage>
        <taxon>Eukaryota</taxon>
        <taxon>Sar</taxon>
        <taxon>Stramenopiles</taxon>
        <taxon>Ochrophyta</taxon>
        <taxon>Bacillariophyta</taxon>
        <taxon>Bacillariophyceae</taxon>
        <taxon>Bacillariophycidae</taxon>
        <taxon>Naviculales</taxon>
        <taxon>Naviculaceae</taxon>
        <taxon>Seminavis</taxon>
    </lineage>
</organism>
<sequence length="205" mass="22811">MTATPNPSQFSAHSQSQTKHGKAPNGEPILVANDYTKPSLADDEGTQWDDRSELEIDGNLLSTPEIVKADTNSYSYHHAFADNAKVANKKPPSLHGWPAGWEADDNYHPILHDPRPLTTRKVPPWSLDSRIQDAAFRRLSGCRLMHELNEPIFDPVKTATACTQTQFIADATDSMKDSCFGHNYYREVNNILLSDNAASCMKTNN</sequence>